<name>A0A951J1Y5_9BACT</name>
<keyword evidence="1" id="KW-0285">Flavoprotein</keyword>
<gene>
    <name evidence="5" type="ORF">EGN73_20995</name>
</gene>
<dbReference type="NCBIfam" id="TIGR00229">
    <property type="entry name" value="sensory_box"/>
    <property type="match status" value="1"/>
</dbReference>
<evidence type="ECO:0000313" key="5">
    <source>
        <dbReference type="EMBL" id="MBW3470269.1"/>
    </source>
</evidence>
<evidence type="ECO:0000313" key="6">
    <source>
        <dbReference type="Proteomes" id="UP000727490"/>
    </source>
</evidence>
<dbReference type="AlphaFoldDB" id="A0A951J1Y5"/>
<dbReference type="RefSeq" id="WP_219293985.1">
    <property type="nucleotide sequence ID" value="NZ_RPHB01000013.1"/>
</dbReference>
<comment type="caution">
    <text evidence="5">The sequence shown here is derived from an EMBL/GenBank/DDBJ whole genome shotgun (WGS) entry which is preliminary data.</text>
</comment>
<proteinExistence type="predicted"/>
<dbReference type="CDD" id="cd00130">
    <property type="entry name" value="PAS"/>
    <property type="match status" value="1"/>
</dbReference>
<protein>
    <submittedName>
        <fullName evidence="5">PAS domain-containing protein</fullName>
    </submittedName>
</protein>
<organism evidence="5 6">
    <name type="scientific">Arthrospiribacter ruber</name>
    <dbReference type="NCBI Taxonomy" id="2487934"/>
    <lineage>
        <taxon>Bacteria</taxon>
        <taxon>Pseudomonadati</taxon>
        <taxon>Bacteroidota</taxon>
        <taxon>Cytophagia</taxon>
        <taxon>Cytophagales</taxon>
        <taxon>Cyclobacteriaceae</taxon>
        <taxon>Arthrospiribacter</taxon>
    </lineage>
</organism>
<dbReference type="Proteomes" id="UP000727490">
    <property type="component" value="Unassembled WGS sequence"/>
</dbReference>
<dbReference type="InterPro" id="IPR000700">
    <property type="entry name" value="PAS-assoc_C"/>
</dbReference>
<feature type="domain" description="PAC" evidence="4">
    <location>
        <begin position="147"/>
        <end position="189"/>
    </location>
</feature>
<dbReference type="InterPro" id="IPR000014">
    <property type="entry name" value="PAS"/>
</dbReference>
<dbReference type="PANTHER" id="PTHR47429">
    <property type="entry name" value="PROTEIN TWIN LOV 1"/>
    <property type="match status" value="1"/>
</dbReference>
<reference evidence="5 6" key="1">
    <citation type="journal article" date="2020" name="Syst. Appl. Microbiol.">
        <title>Arthrospiribacter ruber gen. nov., sp. nov., a novel bacterium isolated from Arthrospira cultures.</title>
        <authorList>
            <person name="Waleron M."/>
            <person name="Misztak A."/>
            <person name="Waleron M.M."/>
            <person name="Furmaniak M."/>
            <person name="Mrozik A."/>
            <person name="Waleron K."/>
        </authorList>
    </citation>
    <scope>NUCLEOTIDE SEQUENCE [LARGE SCALE GENOMIC DNA]</scope>
    <source>
        <strain evidence="5 6">DPMB0001</strain>
    </source>
</reference>
<dbReference type="EMBL" id="RPHB01000013">
    <property type="protein sequence ID" value="MBW3470269.1"/>
    <property type="molecule type" value="Genomic_DNA"/>
</dbReference>
<evidence type="ECO:0000256" key="1">
    <source>
        <dbReference type="ARBA" id="ARBA00022630"/>
    </source>
</evidence>
<dbReference type="PROSITE" id="PS50113">
    <property type="entry name" value="PAC"/>
    <property type="match status" value="1"/>
</dbReference>
<accession>A0A951J1Y5</accession>
<sequence length="189" mass="21614">MEPKNKKLHDIHCLDVVGIKNPSLAAIKKFIEIKNFQAAPYVLHSMDVIAMDLAGTRLRQLDVSYLKKIGDQYNWQIDLDEVLRGFPFEALVLTGLDRRILWTSHGFESMTGYTSNELLGRKPSLLQGAGTDPKKIDQLKLNLKSSETFEIQLTNYRKSGQAYECLVQIHPIFNQVQELTHFLALEREV</sequence>
<evidence type="ECO:0000256" key="3">
    <source>
        <dbReference type="ARBA" id="ARBA00022991"/>
    </source>
</evidence>
<dbReference type="PANTHER" id="PTHR47429:SF2">
    <property type="entry name" value="PROTEIN TWIN LOV 1"/>
    <property type="match status" value="1"/>
</dbReference>
<keyword evidence="6" id="KW-1185">Reference proteome</keyword>
<evidence type="ECO:0000259" key="4">
    <source>
        <dbReference type="PROSITE" id="PS50113"/>
    </source>
</evidence>
<dbReference type="Pfam" id="PF13426">
    <property type="entry name" value="PAS_9"/>
    <property type="match status" value="1"/>
</dbReference>
<keyword evidence="3" id="KW-0157">Chromophore</keyword>
<keyword evidence="2" id="KW-0288">FMN</keyword>
<evidence type="ECO:0000256" key="2">
    <source>
        <dbReference type="ARBA" id="ARBA00022643"/>
    </source>
</evidence>